<evidence type="ECO:0000313" key="11">
    <source>
        <dbReference type="Proteomes" id="UP000440367"/>
    </source>
</evidence>
<evidence type="ECO:0000313" key="6">
    <source>
        <dbReference type="EMBL" id="KAE9158013.1"/>
    </source>
</evidence>
<evidence type="ECO:0000313" key="14">
    <source>
        <dbReference type="Proteomes" id="UP000488956"/>
    </source>
</evidence>
<evidence type="ECO:0000313" key="5">
    <source>
        <dbReference type="EMBL" id="KAE9156374.1"/>
    </source>
</evidence>
<dbReference type="Proteomes" id="UP000429523">
    <property type="component" value="Unassembled WGS sequence"/>
</dbReference>
<dbReference type="Proteomes" id="UP000440367">
    <property type="component" value="Unassembled WGS sequence"/>
</dbReference>
<dbReference type="Proteomes" id="UP000460718">
    <property type="component" value="Unassembled WGS sequence"/>
</dbReference>
<dbReference type="EMBL" id="QXGD01009393">
    <property type="protein sequence ID" value="KAE9158013.1"/>
    <property type="molecule type" value="Genomic_DNA"/>
</dbReference>
<dbReference type="AlphaFoldDB" id="A0A6A3V1I8"/>
<proteinExistence type="predicted"/>
<evidence type="ECO:0000313" key="4">
    <source>
        <dbReference type="EMBL" id="KAE9054765.1"/>
    </source>
</evidence>
<evidence type="ECO:0000313" key="9">
    <source>
        <dbReference type="Proteomes" id="UP000433483"/>
    </source>
</evidence>
<dbReference type="EMBL" id="QXGA01011098">
    <property type="protein sequence ID" value="KAE9054765.1"/>
    <property type="molecule type" value="Genomic_DNA"/>
</dbReference>
<evidence type="ECO:0000313" key="8">
    <source>
        <dbReference type="Proteomes" id="UP000429523"/>
    </source>
</evidence>
<organism evidence="6 11">
    <name type="scientific">Phytophthora fragariae</name>
    <dbReference type="NCBI Taxonomy" id="53985"/>
    <lineage>
        <taxon>Eukaryota</taxon>
        <taxon>Sar</taxon>
        <taxon>Stramenopiles</taxon>
        <taxon>Oomycota</taxon>
        <taxon>Peronosporomycetes</taxon>
        <taxon>Peronosporales</taxon>
        <taxon>Peronosporaceae</taxon>
        <taxon>Phytophthora</taxon>
    </lineage>
</organism>
<dbReference type="Proteomes" id="UP000437068">
    <property type="component" value="Unassembled WGS sequence"/>
</dbReference>
<dbReference type="EMBL" id="QXGE01010934">
    <property type="protein sequence ID" value="KAE9259311.1"/>
    <property type="molecule type" value="Genomic_DNA"/>
</dbReference>
<dbReference type="OrthoDB" id="120273at2759"/>
<dbReference type="Proteomes" id="UP000488956">
    <property type="component" value="Unassembled WGS sequence"/>
</dbReference>
<keyword evidence="9" id="KW-1185">Reference proteome</keyword>
<evidence type="ECO:0000313" key="10">
    <source>
        <dbReference type="Proteomes" id="UP000437068"/>
    </source>
</evidence>
<gene>
    <name evidence="7" type="ORF">PF001_g33075</name>
    <name evidence="6" type="ORF">PF002_g33217</name>
    <name evidence="5" type="ORF">PF005_g33237</name>
    <name evidence="4" type="ORF">PF006_g33167</name>
    <name evidence="1" type="ORF">PF009_g33049</name>
    <name evidence="3" type="ORF">PF010_g32835</name>
    <name evidence="2" type="ORF">PF011_g32560</name>
</gene>
<dbReference type="Proteomes" id="UP000433483">
    <property type="component" value="Unassembled WGS sequence"/>
</dbReference>
<evidence type="ECO:0000313" key="7">
    <source>
        <dbReference type="EMBL" id="KAE9259311.1"/>
    </source>
</evidence>
<evidence type="ECO:0000313" key="3">
    <source>
        <dbReference type="EMBL" id="KAE9053627.1"/>
    </source>
</evidence>
<sequence>MQIWVYTGLYVGADRWSMKFSTTQKCYTFSACVDTSTVGADWESINDGVAMAFYEDEQCQEAELISHALPKGQVMFTFDKGAKSFMVWSDGIYPTNGIEHECRERAVLNATSNSSESASGSATAGY</sequence>
<name>A0A6A3V1I8_9STRA</name>
<dbReference type="EMBL" id="QXFW01010376">
    <property type="protein sequence ID" value="KAE8952916.1"/>
    <property type="molecule type" value="Genomic_DNA"/>
</dbReference>
<dbReference type="Proteomes" id="UP000440732">
    <property type="component" value="Unassembled WGS sequence"/>
</dbReference>
<evidence type="ECO:0000313" key="2">
    <source>
        <dbReference type="EMBL" id="KAE8952916.1"/>
    </source>
</evidence>
<dbReference type="EMBL" id="QXGF01009572">
    <property type="protein sequence ID" value="KAE8916628.1"/>
    <property type="molecule type" value="Genomic_DNA"/>
</dbReference>
<evidence type="ECO:0000313" key="13">
    <source>
        <dbReference type="Proteomes" id="UP000460718"/>
    </source>
</evidence>
<reference evidence="8 9" key="1">
    <citation type="submission" date="2018-08" db="EMBL/GenBank/DDBJ databases">
        <title>Genomic investigation of the strawberry pathogen Phytophthora fragariae indicates pathogenicity is determined by transcriptional variation in three key races.</title>
        <authorList>
            <person name="Adams T.M."/>
            <person name="Armitage A.D."/>
            <person name="Sobczyk M.K."/>
            <person name="Bates H.J."/>
            <person name="Dunwell J.M."/>
            <person name="Nellist C.F."/>
            <person name="Harrison R.J."/>
        </authorList>
    </citation>
    <scope>NUCLEOTIDE SEQUENCE [LARGE SCALE GENOMIC DNA]</scope>
    <source>
        <strain evidence="7 10">A4</strain>
        <strain evidence="6 11">BC-1</strain>
        <strain evidence="5 9">NOV-27</strain>
        <strain evidence="4 12">NOV-5</strain>
        <strain evidence="1 8">NOV-9</strain>
        <strain evidence="3 14">ONT-3</strain>
        <strain evidence="2 13">SCRP245</strain>
    </source>
</reference>
<comment type="caution">
    <text evidence="6">The sequence shown here is derived from an EMBL/GenBank/DDBJ whole genome shotgun (WGS) entry which is preliminary data.</text>
</comment>
<protein>
    <submittedName>
        <fullName evidence="6">Uncharacterized protein</fullName>
    </submittedName>
</protein>
<evidence type="ECO:0000313" key="12">
    <source>
        <dbReference type="Proteomes" id="UP000440732"/>
    </source>
</evidence>
<accession>A0A6A3V1I8</accession>
<dbReference type="EMBL" id="QXFX01010754">
    <property type="protein sequence ID" value="KAE9053627.1"/>
    <property type="molecule type" value="Genomic_DNA"/>
</dbReference>
<dbReference type="EMBL" id="QXGB01010140">
    <property type="protein sequence ID" value="KAE9156374.1"/>
    <property type="molecule type" value="Genomic_DNA"/>
</dbReference>
<evidence type="ECO:0000313" key="1">
    <source>
        <dbReference type="EMBL" id="KAE8916628.1"/>
    </source>
</evidence>